<gene>
    <name evidence="1" type="ORF">RBJ67_15920</name>
</gene>
<keyword evidence="2" id="KW-1185">Reference proteome</keyword>
<comment type="caution">
    <text evidence="1">The sequence shown here is derived from an EMBL/GenBank/DDBJ whole genome shotgun (WGS) entry which is preliminary data.</text>
</comment>
<proteinExistence type="predicted"/>
<sequence>MTTIPTLTHTQSQENVIHHLLGQSLPDAADPVELTKACTAFVSVLVETDDREIHAALCERLLHRLNQLRAHCDNGLPSYLVEQVVAGEKLNACVPECWQDASLQVDYARALTHAIAGGTLPASVAKELTRLLHDMVWLLAEYVQESDMTAR</sequence>
<dbReference type="Proteomes" id="UP001225042">
    <property type="component" value="Unassembled WGS sequence"/>
</dbReference>
<dbReference type="AlphaFoldDB" id="A0AAW8H9Q2"/>
<name>A0AAW8H9Q2_9ENTR</name>
<organism evidence="1 2">
    <name type="scientific">Enterobacter soli</name>
    <dbReference type="NCBI Taxonomy" id="885040"/>
    <lineage>
        <taxon>Bacteria</taxon>
        <taxon>Pseudomonadati</taxon>
        <taxon>Pseudomonadota</taxon>
        <taxon>Gammaproteobacteria</taxon>
        <taxon>Enterobacterales</taxon>
        <taxon>Enterobacteriaceae</taxon>
        <taxon>Enterobacter</taxon>
    </lineage>
</organism>
<protein>
    <submittedName>
        <fullName evidence="1">Uncharacterized protein</fullName>
    </submittedName>
</protein>
<evidence type="ECO:0000313" key="2">
    <source>
        <dbReference type="Proteomes" id="UP001225042"/>
    </source>
</evidence>
<dbReference type="RefSeq" id="WP_306683398.1">
    <property type="nucleotide sequence ID" value="NZ_JAVDKR010000005.1"/>
</dbReference>
<accession>A0AAW8H9Q2</accession>
<evidence type="ECO:0000313" key="1">
    <source>
        <dbReference type="EMBL" id="MDQ2257620.1"/>
    </source>
</evidence>
<reference evidence="1 2" key="1">
    <citation type="submission" date="2023-08" db="EMBL/GenBank/DDBJ databases">
        <authorList>
            <person name="Dale J."/>
        </authorList>
    </citation>
    <scope>NUCLEOTIDE SEQUENCE [LARGE SCALE GENOMIC DNA]</scope>
    <source>
        <strain evidence="1 2">2023EL-00788</strain>
    </source>
</reference>
<dbReference type="EMBL" id="JAVDKS010000006">
    <property type="protein sequence ID" value="MDQ2257620.1"/>
    <property type="molecule type" value="Genomic_DNA"/>
</dbReference>